<keyword evidence="1" id="KW-0472">Membrane</keyword>
<dbReference type="EMBL" id="BTSX01000004">
    <property type="protein sequence ID" value="GMS94091.1"/>
    <property type="molecule type" value="Genomic_DNA"/>
</dbReference>
<feature type="transmembrane region" description="Helical" evidence="1">
    <location>
        <begin position="148"/>
        <end position="170"/>
    </location>
</feature>
<name>A0AAV5TIF5_9BILA</name>
<dbReference type="PANTHER" id="PTHR45830:SF15">
    <property type="entry name" value="SERPENTINE RECEPTOR, CLASS I"/>
    <property type="match status" value="1"/>
</dbReference>
<reference evidence="2" key="1">
    <citation type="submission" date="2023-10" db="EMBL/GenBank/DDBJ databases">
        <title>Genome assembly of Pristionchus species.</title>
        <authorList>
            <person name="Yoshida K."/>
            <person name="Sommer R.J."/>
        </authorList>
    </citation>
    <scope>NUCLEOTIDE SEQUENCE</scope>
    <source>
        <strain evidence="2">RS0144</strain>
    </source>
</reference>
<evidence type="ECO:0000313" key="3">
    <source>
        <dbReference type="Proteomes" id="UP001432027"/>
    </source>
</evidence>
<keyword evidence="3" id="KW-1185">Reference proteome</keyword>
<sequence>MVMRYVFDLDRDFLMDIAFRINSFLPIISSLTIYPANIYFLIVQCPSMTRDIRQAYLTNLVTKDYQTIIHIYFDWIFAFLIRPYAFPPYGLYYCEGVLCTAGLSKMLIMGFLISGIPMVITTYYILMLRLHQLAVGHPNSRWKLTRRMQYIVCVSITSTSLTNLAGFVIFGTDLDNYDELIKGPQLTWLVQRGGTLLLFGEPRKTGQFMKDCHILHFAVNAFHSSCLDLLRKEFKSNVEHKM</sequence>
<proteinExistence type="predicted"/>
<feature type="transmembrane region" description="Helical" evidence="1">
    <location>
        <begin position="106"/>
        <end position="127"/>
    </location>
</feature>
<keyword evidence="1" id="KW-0812">Transmembrane</keyword>
<feature type="transmembrane region" description="Helical" evidence="1">
    <location>
        <begin position="24"/>
        <end position="46"/>
    </location>
</feature>
<evidence type="ECO:0000313" key="2">
    <source>
        <dbReference type="EMBL" id="GMS94091.1"/>
    </source>
</evidence>
<gene>
    <name evidence="2" type="ORF">PENTCL1PPCAC_16266</name>
</gene>
<feature type="transmembrane region" description="Helical" evidence="1">
    <location>
        <begin position="67"/>
        <end position="86"/>
    </location>
</feature>
<protein>
    <recommendedName>
        <fullName evidence="4">G protein-coupled receptor</fullName>
    </recommendedName>
</protein>
<evidence type="ECO:0000256" key="1">
    <source>
        <dbReference type="SAM" id="Phobius"/>
    </source>
</evidence>
<keyword evidence="1" id="KW-1133">Transmembrane helix</keyword>
<dbReference type="AlphaFoldDB" id="A0AAV5TIF5"/>
<dbReference type="Proteomes" id="UP001432027">
    <property type="component" value="Unassembled WGS sequence"/>
</dbReference>
<comment type="caution">
    <text evidence="2">The sequence shown here is derived from an EMBL/GenBank/DDBJ whole genome shotgun (WGS) entry which is preliminary data.</text>
</comment>
<organism evidence="2 3">
    <name type="scientific">Pristionchus entomophagus</name>
    <dbReference type="NCBI Taxonomy" id="358040"/>
    <lineage>
        <taxon>Eukaryota</taxon>
        <taxon>Metazoa</taxon>
        <taxon>Ecdysozoa</taxon>
        <taxon>Nematoda</taxon>
        <taxon>Chromadorea</taxon>
        <taxon>Rhabditida</taxon>
        <taxon>Rhabditina</taxon>
        <taxon>Diplogasteromorpha</taxon>
        <taxon>Diplogasteroidea</taxon>
        <taxon>Neodiplogasteridae</taxon>
        <taxon>Pristionchus</taxon>
    </lineage>
</organism>
<dbReference type="PANTHER" id="PTHR45830">
    <property type="entry name" value="SERPENTINE RECEPTOR, CLASS I"/>
    <property type="match status" value="1"/>
</dbReference>
<evidence type="ECO:0008006" key="4">
    <source>
        <dbReference type="Google" id="ProtNLM"/>
    </source>
</evidence>
<accession>A0AAV5TIF5</accession>